<accession>A0A2P2QXU3</accession>
<organism evidence="2">
    <name type="scientific">Rhizophora mucronata</name>
    <name type="common">Asiatic mangrove</name>
    <dbReference type="NCBI Taxonomy" id="61149"/>
    <lineage>
        <taxon>Eukaryota</taxon>
        <taxon>Viridiplantae</taxon>
        <taxon>Streptophyta</taxon>
        <taxon>Embryophyta</taxon>
        <taxon>Tracheophyta</taxon>
        <taxon>Spermatophyta</taxon>
        <taxon>Magnoliopsida</taxon>
        <taxon>eudicotyledons</taxon>
        <taxon>Gunneridae</taxon>
        <taxon>Pentapetalae</taxon>
        <taxon>rosids</taxon>
        <taxon>fabids</taxon>
        <taxon>Malpighiales</taxon>
        <taxon>Rhizophoraceae</taxon>
        <taxon>Rhizophora</taxon>
    </lineage>
</organism>
<sequence>MKKPKLKQWKKKLNQKEMRLEKRRKQRKLKSRLVMVPRRKKGRKKQIRR</sequence>
<feature type="region of interest" description="Disordered" evidence="1">
    <location>
        <begin position="1"/>
        <end position="49"/>
    </location>
</feature>
<feature type="compositionally biased region" description="Basic residues" evidence="1">
    <location>
        <begin position="21"/>
        <end position="49"/>
    </location>
</feature>
<proteinExistence type="predicted"/>
<name>A0A2P2QXU3_RHIMU</name>
<protein>
    <submittedName>
        <fullName evidence="2">Uncharacterized protein</fullName>
    </submittedName>
</protein>
<evidence type="ECO:0000313" key="2">
    <source>
        <dbReference type="EMBL" id="MBX71694.1"/>
    </source>
</evidence>
<dbReference type="EMBL" id="GGEC01091210">
    <property type="protein sequence ID" value="MBX71694.1"/>
    <property type="molecule type" value="Transcribed_RNA"/>
</dbReference>
<reference evidence="2" key="1">
    <citation type="submission" date="2018-02" db="EMBL/GenBank/DDBJ databases">
        <title>Rhizophora mucronata_Transcriptome.</title>
        <authorList>
            <person name="Meera S.P."/>
            <person name="Sreeshan A."/>
            <person name="Augustine A."/>
        </authorList>
    </citation>
    <scope>NUCLEOTIDE SEQUENCE</scope>
    <source>
        <tissue evidence="2">Leaf</tissue>
    </source>
</reference>
<evidence type="ECO:0000256" key="1">
    <source>
        <dbReference type="SAM" id="MobiDB-lite"/>
    </source>
</evidence>
<dbReference type="AlphaFoldDB" id="A0A2P2QXU3"/>
<feature type="compositionally biased region" description="Basic residues" evidence="1">
    <location>
        <begin position="1"/>
        <end position="13"/>
    </location>
</feature>